<sequence length="156" mass="17462">MLHEPQHGNAAQGQGHGQDLGLVYVIVPCSAIPPKWHIGVQTAIIMTITLPWCVIYSLPLMDKTFLQAFLIPLFGPMLRVHLFWSELRIPLSIAEKTLWRIIFPIAANTRGGVTHDELGAPCQFSCDTALPEQCVSMVPYYTYVDWRGNEDQGWSG</sequence>
<keyword evidence="1" id="KW-0812">Transmembrane</keyword>
<dbReference type="Proteomes" id="UP000053989">
    <property type="component" value="Unassembled WGS sequence"/>
</dbReference>
<evidence type="ECO:0000256" key="1">
    <source>
        <dbReference type="SAM" id="Phobius"/>
    </source>
</evidence>
<evidence type="ECO:0000313" key="2">
    <source>
        <dbReference type="EMBL" id="KIM53651.1"/>
    </source>
</evidence>
<dbReference type="InParanoid" id="A0A0C3DC68"/>
<reference evidence="3" key="2">
    <citation type="submission" date="2015-01" db="EMBL/GenBank/DDBJ databases">
        <title>Evolutionary Origins and Diversification of the Mycorrhizal Mutualists.</title>
        <authorList>
            <consortium name="DOE Joint Genome Institute"/>
            <consortium name="Mycorrhizal Genomics Consortium"/>
            <person name="Kohler A."/>
            <person name="Kuo A."/>
            <person name="Nagy L.G."/>
            <person name="Floudas D."/>
            <person name="Copeland A."/>
            <person name="Barry K.W."/>
            <person name="Cichocki N."/>
            <person name="Veneault-Fourrey C."/>
            <person name="LaButti K."/>
            <person name="Lindquist E.A."/>
            <person name="Lipzen A."/>
            <person name="Lundell T."/>
            <person name="Morin E."/>
            <person name="Murat C."/>
            <person name="Riley R."/>
            <person name="Ohm R."/>
            <person name="Sun H."/>
            <person name="Tunlid A."/>
            <person name="Henrissat B."/>
            <person name="Grigoriev I.V."/>
            <person name="Hibbett D.S."/>
            <person name="Martin F."/>
        </authorList>
    </citation>
    <scope>NUCLEOTIDE SEQUENCE [LARGE SCALE GENOMIC DNA]</scope>
    <source>
        <strain evidence="3">Foug A</strain>
    </source>
</reference>
<accession>A0A0C3DC68</accession>
<proteinExistence type="predicted"/>
<organism evidence="2 3">
    <name type="scientific">Scleroderma citrinum Foug A</name>
    <dbReference type="NCBI Taxonomy" id="1036808"/>
    <lineage>
        <taxon>Eukaryota</taxon>
        <taxon>Fungi</taxon>
        <taxon>Dikarya</taxon>
        <taxon>Basidiomycota</taxon>
        <taxon>Agaricomycotina</taxon>
        <taxon>Agaricomycetes</taxon>
        <taxon>Agaricomycetidae</taxon>
        <taxon>Boletales</taxon>
        <taxon>Sclerodermatineae</taxon>
        <taxon>Sclerodermataceae</taxon>
        <taxon>Scleroderma</taxon>
    </lineage>
</organism>
<protein>
    <submittedName>
        <fullName evidence="2">Uncharacterized protein</fullName>
    </submittedName>
</protein>
<keyword evidence="1" id="KW-0472">Membrane</keyword>
<dbReference type="HOGENOM" id="CLU_1687724_0_0_1"/>
<keyword evidence="3" id="KW-1185">Reference proteome</keyword>
<dbReference type="EMBL" id="KN822174">
    <property type="protein sequence ID" value="KIM53651.1"/>
    <property type="molecule type" value="Genomic_DNA"/>
</dbReference>
<dbReference type="AlphaFoldDB" id="A0A0C3DC68"/>
<reference evidence="2 3" key="1">
    <citation type="submission" date="2014-04" db="EMBL/GenBank/DDBJ databases">
        <authorList>
            <consortium name="DOE Joint Genome Institute"/>
            <person name="Kuo A."/>
            <person name="Kohler A."/>
            <person name="Nagy L.G."/>
            <person name="Floudas D."/>
            <person name="Copeland A."/>
            <person name="Barry K.W."/>
            <person name="Cichocki N."/>
            <person name="Veneault-Fourrey C."/>
            <person name="LaButti K."/>
            <person name="Lindquist E.A."/>
            <person name="Lipzen A."/>
            <person name="Lundell T."/>
            <person name="Morin E."/>
            <person name="Murat C."/>
            <person name="Sun H."/>
            <person name="Tunlid A."/>
            <person name="Henrissat B."/>
            <person name="Grigoriev I.V."/>
            <person name="Hibbett D.S."/>
            <person name="Martin F."/>
            <person name="Nordberg H.P."/>
            <person name="Cantor M.N."/>
            <person name="Hua S.X."/>
        </authorList>
    </citation>
    <scope>NUCLEOTIDE SEQUENCE [LARGE SCALE GENOMIC DNA]</scope>
    <source>
        <strain evidence="2 3">Foug A</strain>
    </source>
</reference>
<evidence type="ECO:0000313" key="3">
    <source>
        <dbReference type="Proteomes" id="UP000053989"/>
    </source>
</evidence>
<gene>
    <name evidence="2" type="ORF">SCLCIDRAFT_429174</name>
</gene>
<keyword evidence="1" id="KW-1133">Transmembrane helix</keyword>
<name>A0A0C3DC68_9AGAM</name>
<feature type="transmembrane region" description="Helical" evidence="1">
    <location>
        <begin position="38"/>
        <end position="58"/>
    </location>
</feature>